<evidence type="ECO:0000256" key="1">
    <source>
        <dbReference type="SAM" id="SignalP"/>
    </source>
</evidence>
<keyword evidence="1" id="KW-0732">Signal</keyword>
<proteinExistence type="predicted"/>
<organism evidence="2 3">
    <name type="scientific">Actinobacteria bacterium BACL2 MAG-121001-bin67</name>
    <dbReference type="NCBI Taxonomy" id="1655572"/>
    <lineage>
        <taxon>Bacteria</taxon>
        <taxon>Bacillati</taxon>
        <taxon>Actinomycetota</taxon>
        <taxon>Actinomycetes</taxon>
        <taxon>Actinomycetes incertae sedis</taxon>
        <taxon>ac1 cluster</taxon>
    </lineage>
</organism>
<reference evidence="2 3" key="1">
    <citation type="submission" date="2015-10" db="EMBL/GenBank/DDBJ databases">
        <title>Metagenome-Assembled Genomes uncover a global brackish microbiome.</title>
        <authorList>
            <person name="Hugerth L.W."/>
            <person name="Larsson J."/>
            <person name="Alneberg J."/>
            <person name="Lindh M.V."/>
            <person name="Legrand C."/>
            <person name="Pinhassi J."/>
            <person name="Andersson A.F."/>
        </authorList>
    </citation>
    <scope>NUCLEOTIDE SEQUENCE [LARGE SCALE GENOMIC DNA]</scope>
    <source>
        <strain evidence="2">BACL2 MAG-121001-bin67</strain>
    </source>
</reference>
<comment type="caution">
    <text evidence="2">The sequence shown here is derived from an EMBL/GenBank/DDBJ whole genome shotgun (WGS) entry which is preliminary data.</text>
</comment>
<accession>A0A0R2P8Z6</accession>
<sequence>MSILLQRKKSYLGALIAFVIALSGFQTPAFAVAPTHGAFSPISATWGVGAISIAPPTSNSLGAWSYTSSNVNTAQILGNIATIKNVGTTTITAIQAANGIYDAKSISTTLTVLPAIPTLGNFASITLGVDAAPITLTAPTSTSAGTWSFTTSNSAIASISGSILTPRAIGTVTLTAIQSANFNWAATSRATTVTITGGSPTTGPFADLNLILGSVANVALVPPTSNSLGAWTFTSSNTAVATITGNILRPLKIGTSTITATQAASGNYGSLSKTMTLTVQGGPPTLGEFKNVTASLQPFASNQLALIAPISNSAGAWSFTTSNSQIVSVNGGIATLLNKGTVTITATQAASGDFGASSPVTMELTVTGANPVIGSWENVTKNISEGRFIISPPSSSSGGKWSFKSLDPTIAEVDGTEVLLKGVGQAVIKGTQAADWNWEAGESQLTLTISGTDPTLGQWVLLEAGIGDEPIAIKPPTSNSPGVWSFASSDNSVARIENEKLVPVAVGRVTITAIQAISGNFGASKPVTTTLTVKPRATHAAMTDINLRYNSTPIDLTPPTSNSKGEWSFSIENPEIAKIEGRKLSVLGVGTTKIFASQSSDENFAPTITTLSIRVTQSSPELSWQTFVIKAGSKTESFRKPVTNSDGAFIFKSSNPNIADFVNGELVGKKSGTAIITAAQQSSKNFSSGVVATSIVVKPSVSVKLKGRVLTVSVVGASAKVTINGSKAKVGKNKVGPGTRKVVVTSGGERIFNKTFKVP</sequence>
<dbReference type="SUPFAM" id="SSF49373">
    <property type="entry name" value="Invasin/intimin cell-adhesion fragments"/>
    <property type="match status" value="3"/>
</dbReference>
<evidence type="ECO:0000313" key="3">
    <source>
        <dbReference type="Proteomes" id="UP000053349"/>
    </source>
</evidence>
<evidence type="ECO:0008006" key="4">
    <source>
        <dbReference type="Google" id="ProtNLM"/>
    </source>
</evidence>
<dbReference type="Proteomes" id="UP000053349">
    <property type="component" value="Unassembled WGS sequence"/>
</dbReference>
<name>A0A0R2P8Z6_9ACTN</name>
<evidence type="ECO:0000313" key="2">
    <source>
        <dbReference type="EMBL" id="KRO32557.1"/>
    </source>
</evidence>
<feature type="signal peptide" evidence="1">
    <location>
        <begin position="1"/>
        <end position="31"/>
    </location>
</feature>
<gene>
    <name evidence="2" type="ORF">ABR64_05485</name>
</gene>
<feature type="chain" id="PRO_5006421462" description="BIG2 domain-containing protein" evidence="1">
    <location>
        <begin position="32"/>
        <end position="759"/>
    </location>
</feature>
<dbReference type="Gene3D" id="2.60.40.1080">
    <property type="match status" value="3"/>
</dbReference>
<dbReference type="InterPro" id="IPR008964">
    <property type="entry name" value="Invasin/intimin_cell_adhesion"/>
</dbReference>
<protein>
    <recommendedName>
        <fullName evidence="4">BIG2 domain-containing protein</fullName>
    </recommendedName>
</protein>
<dbReference type="EMBL" id="LIAW01000083">
    <property type="protein sequence ID" value="KRO32557.1"/>
    <property type="molecule type" value="Genomic_DNA"/>
</dbReference>
<dbReference type="AlphaFoldDB" id="A0A0R2P8Z6"/>